<evidence type="ECO:0000256" key="2">
    <source>
        <dbReference type="ARBA" id="ARBA00022840"/>
    </source>
</evidence>
<evidence type="ECO:0000313" key="3">
    <source>
        <dbReference type="EMBL" id="PPQ73228.1"/>
    </source>
</evidence>
<proteinExistence type="predicted"/>
<dbReference type="InParanoid" id="A0A409W441"/>
<evidence type="ECO:0000256" key="1">
    <source>
        <dbReference type="ARBA" id="ARBA00022741"/>
    </source>
</evidence>
<keyword evidence="1" id="KW-0547">Nucleotide-binding</keyword>
<dbReference type="PANTHER" id="PTHR19375">
    <property type="entry name" value="HEAT SHOCK PROTEIN 70KDA"/>
    <property type="match status" value="1"/>
</dbReference>
<accession>A0A409W441</accession>
<dbReference type="EMBL" id="NHYE01005416">
    <property type="protein sequence ID" value="PPQ73228.1"/>
    <property type="molecule type" value="Genomic_DNA"/>
</dbReference>
<keyword evidence="2" id="KW-0067">ATP-binding</keyword>
<organism evidence="3 4">
    <name type="scientific">Gymnopilus dilepis</name>
    <dbReference type="NCBI Taxonomy" id="231916"/>
    <lineage>
        <taxon>Eukaryota</taxon>
        <taxon>Fungi</taxon>
        <taxon>Dikarya</taxon>
        <taxon>Basidiomycota</taxon>
        <taxon>Agaricomycotina</taxon>
        <taxon>Agaricomycetes</taxon>
        <taxon>Agaricomycetidae</taxon>
        <taxon>Agaricales</taxon>
        <taxon>Agaricineae</taxon>
        <taxon>Hymenogastraceae</taxon>
        <taxon>Gymnopilus</taxon>
    </lineage>
</organism>
<dbReference type="OrthoDB" id="3037355at2759"/>
<evidence type="ECO:0000313" key="4">
    <source>
        <dbReference type="Proteomes" id="UP000284706"/>
    </source>
</evidence>
<dbReference type="Pfam" id="PF00012">
    <property type="entry name" value="HSP70"/>
    <property type="match status" value="1"/>
</dbReference>
<dbReference type="AlphaFoldDB" id="A0A409W441"/>
<sequence length="403" mass="43074">MSLVAGVSLAGLAPGSPVSVSILSTGDSSYSLALEERIDQTTSIDKALQSAFERLSSKVPNKLDHVIFTLPIYFTEAEKEVVYSAAKSAGWLVPRNLEGILNHVQSYHRSTVEENYAPQYELVLDIGPSAAGSRLVSTEVEENVRVSSDEVVDHVVPQHVDVQEIVRKIVDPAVAKLPSATALKRVVVIGSSTDAVAPLVEELRSRFSSNDSVQIIVPSEQPSQHAAKLALALRQFALSDKLCVFNTAPLRIGIAKSDGFVLTLLPKNFTLPNKRSALLTTSQDNQTRVAIRIVAGVSPRVGENTVVAELTLEGLAPRPAGTSNVKVTIDADETGATKIITEEIDDDGQSIQQKTVELKALTGDMTEDELEAYWKQGDSVVDEEAVAADAAWAGKTVQGALAA</sequence>
<dbReference type="InterPro" id="IPR013126">
    <property type="entry name" value="Hsp_70_fam"/>
</dbReference>
<dbReference type="GO" id="GO:0005524">
    <property type="term" value="F:ATP binding"/>
    <property type="evidence" value="ECO:0007669"/>
    <property type="project" value="UniProtKB-KW"/>
</dbReference>
<dbReference type="Proteomes" id="UP000284706">
    <property type="component" value="Unassembled WGS sequence"/>
</dbReference>
<dbReference type="InterPro" id="IPR029047">
    <property type="entry name" value="HSP70_peptide-bd_sf"/>
</dbReference>
<keyword evidence="4" id="KW-1185">Reference proteome</keyword>
<reference evidence="3 4" key="1">
    <citation type="journal article" date="2018" name="Evol. Lett.">
        <title>Horizontal gene cluster transfer increased hallucinogenic mushroom diversity.</title>
        <authorList>
            <person name="Reynolds H.T."/>
            <person name="Vijayakumar V."/>
            <person name="Gluck-Thaler E."/>
            <person name="Korotkin H.B."/>
            <person name="Matheny P.B."/>
            <person name="Slot J.C."/>
        </authorList>
    </citation>
    <scope>NUCLEOTIDE SEQUENCE [LARGE SCALE GENOMIC DNA]</scope>
    <source>
        <strain evidence="3 4">SRW20</strain>
    </source>
</reference>
<dbReference type="Gene3D" id="2.60.34.10">
    <property type="entry name" value="Substrate Binding Domain Of DNAk, Chain A, domain 1"/>
    <property type="match status" value="1"/>
</dbReference>
<dbReference type="GO" id="GO:0140662">
    <property type="term" value="F:ATP-dependent protein folding chaperone"/>
    <property type="evidence" value="ECO:0007669"/>
    <property type="project" value="InterPro"/>
</dbReference>
<gene>
    <name evidence="3" type="ORF">CVT26_015031</name>
</gene>
<protein>
    <submittedName>
        <fullName evidence="3">Uncharacterized protein</fullName>
    </submittedName>
</protein>
<name>A0A409W441_9AGAR</name>
<dbReference type="SUPFAM" id="SSF100920">
    <property type="entry name" value="Heat shock protein 70kD (HSP70), peptide-binding domain"/>
    <property type="match status" value="1"/>
</dbReference>
<comment type="caution">
    <text evidence="3">The sequence shown here is derived from an EMBL/GenBank/DDBJ whole genome shotgun (WGS) entry which is preliminary data.</text>
</comment>
<dbReference type="STRING" id="231916.A0A409W441"/>